<dbReference type="InterPro" id="IPR027417">
    <property type="entry name" value="P-loop_NTPase"/>
</dbReference>
<dbReference type="InterPro" id="IPR003959">
    <property type="entry name" value="ATPase_AAA_core"/>
</dbReference>
<comment type="caution">
    <text evidence="2">The sequence shown here is derived from an EMBL/GenBank/DDBJ whole genome shotgun (WGS) entry which is preliminary data.</text>
</comment>
<proteinExistence type="predicted"/>
<dbReference type="Gene3D" id="3.40.50.300">
    <property type="entry name" value="P-loop containing nucleotide triphosphate hydrolases"/>
    <property type="match status" value="1"/>
</dbReference>
<protein>
    <recommendedName>
        <fullName evidence="1">ATPase AAA-type core domain-containing protein</fullName>
    </recommendedName>
</protein>
<dbReference type="Proteomes" id="UP000178323">
    <property type="component" value="Unassembled WGS sequence"/>
</dbReference>
<dbReference type="STRING" id="1797985.A2Y83_04145"/>
<sequence length="59" mass="6677">MNIMIYLIGGPPRCGKTTLAKEMSKKLRIPWVSTDALEVVTRAYVDKEKWVIQNIAIEG</sequence>
<dbReference type="EMBL" id="MFFS01000026">
    <property type="protein sequence ID" value="OGF22453.1"/>
    <property type="molecule type" value="Genomic_DNA"/>
</dbReference>
<dbReference type="AlphaFoldDB" id="A0A1F5S7Q3"/>
<name>A0A1F5S7Q3_9BACT</name>
<evidence type="ECO:0000259" key="1">
    <source>
        <dbReference type="Pfam" id="PF00004"/>
    </source>
</evidence>
<dbReference type="GO" id="GO:0016887">
    <property type="term" value="F:ATP hydrolysis activity"/>
    <property type="evidence" value="ECO:0007669"/>
    <property type="project" value="InterPro"/>
</dbReference>
<feature type="domain" description="ATPase AAA-type core" evidence="1">
    <location>
        <begin position="7"/>
        <end position="49"/>
    </location>
</feature>
<dbReference type="SUPFAM" id="SSF52540">
    <property type="entry name" value="P-loop containing nucleoside triphosphate hydrolases"/>
    <property type="match status" value="1"/>
</dbReference>
<organism evidence="2 3">
    <name type="scientific">Candidatus Falkowbacteria bacterium RBG_13_39_14</name>
    <dbReference type="NCBI Taxonomy" id="1797985"/>
    <lineage>
        <taxon>Bacteria</taxon>
        <taxon>Candidatus Falkowiibacteriota</taxon>
    </lineage>
</organism>
<dbReference type="GO" id="GO:0005524">
    <property type="term" value="F:ATP binding"/>
    <property type="evidence" value="ECO:0007669"/>
    <property type="project" value="InterPro"/>
</dbReference>
<gene>
    <name evidence="2" type="ORF">A2Y83_04145</name>
</gene>
<evidence type="ECO:0000313" key="2">
    <source>
        <dbReference type="EMBL" id="OGF22453.1"/>
    </source>
</evidence>
<accession>A0A1F5S7Q3</accession>
<dbReference type="Pfam" id="PF00004">
    <property type="entry name" value="AAA"/>
    <property type="match status" value="1"/>
</dbReference>
<reference evidence="2 3" key="1">
    <citation type="journal article" date="2016" name="Nat. Commun.">
        <title>Thousands of microbial genomes shed light on interconnected biogeochemical processes in an aquifer system.</title>
        <authorList>
            <person name="Anantharaman K."/>
            <person name="Brown C.T."/>
            <person name="Hug L.A."/>
            <person name="Sharon I."/>
            <person name="Castelle C.J."/>
            <person name="Probst A.J."/>
            <person name="Thomas B.C."/>
            <person name="Singh A."/>
            <person name="Wilkins M.J."/>
            <person name="Karaoz U."/>
            <person name="Brodie E.L."/>
            <person name="Williams K.H."/>
            <person name="Hubbard S.S."/>
            <person name="Banfield J.F."/>
        </authorList>
    </citation>
    <scope>NUCLEOTIDE SEQUENCE [LARGE SCALE GENOMIC DNA]</scope>
</reference>
<evidence type="ECO:0000313" key="3">
    <source>
        <dbReference type="Proteomes" id="UP000178323"/>
    </source>
</evidence>